<dbReference type="Proteomes" id="UP000320055">
    <property type="component" value="Unassembled WGS sequence"/>
</dbReference>
<evidence type="ECO:0000313" key="2">
    <source>
        <dbReference type="Proteomes" id="UP000320055"/>
    </source>
</evidence>
<organism evidence="1 2">
    <name type="scientific">Hyella patelloides LEGE 07179</name>
    <dbReference type="NCBI Taxonomy" id="945734"/>
    <lineage>
        <taxon>Bacteria</taxon>
        <taxon>Bacillati</taxon>
        <taxon>Cyanobacteriota</taxon>
        <taxon>Cyanophyceae</taxon>
        <taxon>Pleurocapsales</taxon>
        <taxon>Hyellaceae</taxon>
        <taxon>Hyella</taxon>
    </lineage>
</organism>
<evidence type="ECO:0000313" key="1">
    <source>
        <dbReference type="EMBL" id="VEP15155.1"/>
    </source>
</evidence>
<dbReference type="EMBL" id="CAACVJ010000236">
    <property type="protein sequence ID" value="VEP15155.1"/>
    <property type="molecule type" value="Genomic_DNA"/>
</dbReference>
<sequence length="64" mass="7318">MRFSCFGCYSIGNLTLFKITSSKSDRLHILEYFVSYSVTVARISDFLPKIAAILALASRHWHAY</sequence>
<proteinExistence type="predicted"/>
<protein>
    <submittedName>
        <fullName evidence="1">Uncharacterized protein</fullName>
    </submittedName>
</protein>
<reference evidence="1 2" key="1">
    <citation type="submission" date="2019-01" db="EMBL/GenBank/DDBJ databases">
        <authorList>
            <person name="Brito A."/>
        </authorList>
    </citation>
    <scope>NUCLEOTIDE SEQUENCE [LARGE SCALE GENOMIC DNA]</scope>
    <source>
        <strain evidence="1">1</strain>
    </source>
</reference>
<dbReference type="AlphaFoldDB" id="A0A563VUT2"/>
<keyword evidence="2" id="KW-1185">Reference proteome</keyword>
<name>A0A563VUT2_9CYAN</name>
<gene>
    <name evidence="1" type="ORF">H1P_3100005</name>
</gene>
<accession>A0A563VUT2</accession>